<evidence type="ECO:0000256" key="3">
    <source>
        <dbReference type="ARBA" id="ARBA00022833"/>
    </source>
</evidence>
<dbReference type="Pfam" id="PF04828">
    <property type="entry name" value="GFA"/>
    <property type="match status" value="1"/>
</dbReference>
<dbReference type="PANTHER" id="PTHR28620:SF1">
    <property type="entry name" value="CENP-V_GFA DOMAIN-CONTAINING PROTEIN"/>
    <property type="match status" value="1"/>
</dbReference>
<proteinExistence type="inferred from homology"/>
<dbReference type="PANTHER" id="PTHR28620">
    <property type="entry name" value="CENTROMERE PROTEIN V"/>
    <property type="match status" value="1"/>
</dbReference>
<dbReference type="GO" id="GO:0051907">
    <property type="term" value="F:S-(hydroxymethyl)glutathione synthase activity"/>
    <property type="evidence" value="ECO:0007669"/>
    <property type="project" value="UniProtKB-EC"/>
</dbReference>
<dbReference type="AlphaFoldDB" id="A0A0B4X5T8"/>
<dbReference type="KEGG" id="rga:RGR602_CH02596"/>
<gene>
    <name evidence="5" type="ORF">RGR602_CH02596</name>
</gene>
<evidence type="ECO:0000313" key="5">
    <source>
        <dbReference type="EMBL" id="AJD41918.1"/>
    </source>
</evidence>
<evidence type="ECO:0000259" key="4">
    <source>
        <dbReference type="PROSITE" id="PS51891"/>
    </source>
</evidence>
<sequence length="115" mass="12629">MIYQGSCHCGKVAFEVDGDFKTAIDCDCSLCRRRGGLLAFVSRDKLKLQTPEENKSTYTFNNHVIKHHFCSNCGIAPYGEGVLPNGDPMASVNLRCIPVIDLGSLEIMPYDGASR</sequence>
<evidence type="ECO:0000256" key="1">
    <source>
        <dbReference type="ARBA" id="ARBA00005495"/>
    </source>
</evidence>
<dbReference type="SUPFAM" id="SSF51316">
    <property type="entry name" value="Mss4-like"/>
    <property type="match status" value="1"/>
</dbReference>
<dbReference type="Proteomes" id="UP000031368">
    <property type="component" value="Chromosome"/>
</dbReference>
<organism evidence="5 6">
    <name type="scientific">Rhizobium gallicum bv. gallicum R602sp</name>
    <dbReference type="NCBI Taxonomy" id="1041138"/>
    <lineage>
        <taxon>Bacteria</taxon>
        <taxon>Pseudomonadati</taxon>
        <taxon>Pseudomonadota</taxon>
        <taxon>Alphaproteobacteria</taxon>
        <taxon>Hyphomicrobiales</taxon>
        <taxon>Rhizobiaceae</taxon>
        <taxon>Rhizobium/Agrobacterium group</taxon>
        <taxon>Rhizobium</taxon>
    </lineage>
</organism>
<dbReference type="RefSeq" id="WP_039845435.1">
    <property type="nucleotide sequence ID" value="NZ_CP006877.1"/>
</dbReference>
<keyword evidence="3" id="KW-0862">Zinc</keyword>
<dbReference type="HOGENOM" id="CLU_055491_7_4_5"/>
<comment type="similarity">
    <text evidence="1">Belongs to the Gfa family.</text>
</comment>
<dbReference type="InterPro" id="IPR011057">
    <property type="entry name" value="Mss4-like_sf"/>
</dbReference>
<keyword evidence="5" id="KW-0456">Lyase</keyword>
<dbReference type="EMBL" id="CP006877">
    <property type="protein sequence ID" value="AJD41918.1"/>
    <property type="molecule type" value="Genomic_DNA"/>
</dbReference>
<reference evidence="5 6" key="1">
    <citation type="submission" date="2013-11" db="EMBL/GenBank/DDBJ databases">
        <title>Complete genome sequence of Rhizobium gallicum bv. gallicum R602.</title>
        <authorList>
            <person name="Bustos P."/>
            <person name="Santamaria R.I."/>
            <person name="Lozano L."/>
            <person name="Acosta J.L."/>
            <person name="Ormeno-Orrillo E."/>
            <person name="Rogel M.A."/>
            <person name="Romero D."/>
            <person name="Cevallos M.A."/>
            <person name="Martinez-Romero E."/>
            <person name="Gonzalez V."/>
        </authorList>
    </citation>
    <scope>NUCLEOTIDE SEQUENCE [LARGE SCALE GENOMIC DNA]</scope>
    <source>
        <strain evidence="5 6">R602</strain>
    </source>
</reference>
<dbReference type="Gene3D" id="2.170.150.70">
    <property type="match status" value="1"/>
</dbReference>
<evidence type="ECO:0000256" key="2">
    <source>
        <dbReference type="ARBA" id="ARBA00022723"/>
    </source>
</evidence>
<dbReference type="InterPro" id="IPR052355">
    <property type="entry name" value="CENP-V-like"/>
</dbReference>
<keyword evidence="6" id="KW-1185">Reference proteome</keyword>
<dbReference type="GO" id="GO:0046872">
    <property type="term" value="F:metal ion binding"/>
    <property type="evidence" value="ECO:0007669"/>
    <property type="project" value="UniProtKB-KW"/>
</dbReference>
<dbReference type="PROSITE" id="PS51891">
    <property type="entry name" value="CENP_V_GFA"/>
    <property type="match status" value="1"/>
</dbReference>
<dbReference type="InterPro" id="IPR006913">
    <property type="entry name" value="CENP-V/GFA"/>
</dbReference>
<keyword evidence="2" id="KW-0479">Metal-binding</keyword>
<dbReference type="EC" id="4.4.1.22" evidence="5"/>
<evidence type="ECO:0000313" key="6">
    <source>
        <dbReference type="Proteomes" id="UP000031368"/>
    </source>
</evidence>
<accession>A0A0B4X5T8</accession>
<feature type="domain" description="CENP-V/GFA" evidence="4">
    <location>
        <begin position="3"/>
        <end position="111"/>
    </location>
</feature>
<protein>
    <submittedName>
        <fullName evidence="5">GFA family glutathione-dependent formaldehyde-activating protein</fullName>
        <ecNumber evidence="5">4.4.1.22</ecNumber>
    </submittedName>
</protein>
<name>A0A0B4X5T8_9HYPH</name>